<dbReference type="OrthoDB" id="10031169at2759"/>
<dbReference type="AlphaFoldDB" id="A0A1E1WLG5"/>
<feature type="domain" description="ERAP1-like C-terminal" evidence="1">
    <location>
        <begin position="31"/>
        <end position="177"/>
    </location>
</feature>
<name>A0A1E1WLG5_PECGO</name>
<dbReference type="InterPro" id="IPR024571">
    <property type="entry name" value="ERAP1-like_C_dom"/>
</dbReference>
<sequence>MESYEVCIYSAETDGSSSECVNDSTEIYSWVNIGVRRNVYVIGVKEGTDVDFEFMVNLANTTNYANDQLEMLRALGAAKDPLLLTRYLELTLTKFVRSHDKANSFTYALLGNQENANTVLQFVKNHIDEMRIAYVEDSPARPVHTCLSNLAAYLDGAGLQEYEAWLHSTQSDSAQYATAISAISSARANMQWGTTNADTVLAAARGGSTKVVMSLAMLLIMATLALVA</sequence>
<protein>
    <recommendedName>
        <fullName evidence="1">ERAP1-like C-terminal domain-containing protein</fullName>
    </recommendedName>
</protein>
<dbReference type="EMBL" id="GDQN01003363">
    <property type="protein sequence ID" value="JAT87691.1"/>
    <property type="molecule type" value="Transcribed_RNA"/>
</dbReference>
<evidence type="ECO:0000259" key="1">
    <source>
        <dbReference type="Pfam" id="PF11838"/>
    </source>
</evidence>
<gene>
    <name evidence="2" type="ORF">g.4146</name>
</gene>
<proteinExistence type="predicted"/>
<reference evidence="2" key="1">
    <citation type="submission" date="2015-09" db="EMBL/GenBank/DDBJ databases">
        <title>De novo assembly of Pectinophora gossypiella (Pink Bollworm) gut transcriptome.</title>
        <authorList>
            <person name="Tassone E.E."/>
        </authorList>
    </citation>
    <scope>NUCLEOTIDE SEQUENCE</scope>
</reference>
<organism evidence="2">
    <name type="scientific">Pectinophora gossypiella</name>
    <name type="common">Cotton pink bollworm</name>
    <name type="synonym">Depressaria gossypiella</name>
    <dbReference type="NCBI Taxonomy" id="13191"/>
    <lineage>
        <taxon>Eukaryota</taxon>
        <taxon>Metazoa</taxon>
        <taxon>Ecdysozoa</taxon>
        <taxon>Arthropoda</taxon>
        <taxon>Hexapoda</taxon>
        <taxon>Insecta</taxon>
        <taxon>Pterygota</taxon>
        <taxon>Neoptera</taxon>
        <taxon>Endopterygota</taxon>
        <taxon>Lepidoptera</taxon>
        <taxon>Glossata</taxon>
        <taxon>Ditrysia</taxon>
        <taxon>Gelechioidea</taxon>
        <taxon>Gelechiidae</taxon>
        <taxon>Apatetrinae</taxon>
        <taxon>Pectinophora</taxon>
    </lineage>
</organism>
<dbReference type="Pfam" id="PF11838">
    <property type="entry name" value="ERAP1_C"/>
    <property type="match status" value="1"/>
</dbReference>
<accession>A0A1E1WLG5</accession>
<dbReference type="Gene3D" id="1.25.50.20">
    <property type="match status" value="1"/>
</dbReference>
<evidence type="ECO:0000313" key="2">
    <source>
        <dbReference type="EMBL" id="JAT87691.1"/>
    </source>
</evidence>